<protein>
    <recommendedName>
        <fullName evidence="9">Membrane fusion protein (MFP) family protein</fullName>
    </recommendedName>
</protein>
<evidence type="ECO:0000256" key="3">
    <source>
        <dbReference type="ARBA" id="ARBA00022448"/>
    </source>
</evidence>
<dbReference type="Pfam" id="PF26002">
    <property type="entry name" value="Beta-barrel_AprE"/>
    <property type="match status" value="1"/>
</dbReference>
<dbReference type="Proteomes" id="UP001235760">
    <property type="component" value="Unassembled WGS sequence"/>
</dbReference>
<gene>
    <name evidence="13" type="ORF">Q8X39_09075</name>
</gene>
<feature type="domain" description="AprE-like beta-barrel" evidence="12">
    <location>
        <begin position="341"/>
        <end position="432"/>
    </location>
</feature>
<keyword evidence="8 9" id="KW-0472">Membrane</keyword>
<evidence type="ECO:0000256" key="2">
    <source>
        <dbReference type="ARBA" id="ARBA00009477"/>
    </source>
</evidence>
<dbReference type="InterPro" id="IPR058982">
    <property type="entry name" value="Beta-barrel_AprE"/>
</dbReference>
<feature type="coiled-coil region" evidence="10">
    <location>
        <begin position="236"/>
        <end position="299"/>
    </location>
</feature>
<evidence type="ECO:0000256" key="10">
    <source>
        <dbReference type="SAM" id="Coils"/>
    </source>
</evidence>
<dbReference type="PANTHER" id="PTHR30386:SF17">
    <property type="entry name" value="ALKALINE PROTEASE SECRETION PROTEIN APRE"/>
    <property type="match status" value="1"/>
</dbReference>
<evidence type="ECO:0000256" key="9">
    <source>
        <dbReference type="RuleBase" id="RU365093"/>
    </source>
</evidence>
<dbReference type="PRINTS" id="PR01490">
    <property type="entry name" value="RTXTOXIND"/>
</dbReference>
<keyword evidence="14" id="KW-1185">Reference proteome</keyword>
<proteinExistence type="inferred from homology"/>
<dbReference type="EMBL" id="JAUZEE010000004">
    <property type="protein sequence ID" value="MDP4300787.1"/>
    <property type="molecule type" value="Genomic_DNA"/>
</dbReference>
<organism evidence="13 14">
    <name type="scientific">Leptothrix discophora</name>
    <dbReference type="NCBI Taxonomy" id="89"/>
    <lineage>
        <taxon>Bacteria</taxon>
        <taxon>Pseudomonadati</taxon>
        <taxon>Pseudomonadota</taxon>
        <taxon>Betaproteobacteria</taxon>
        <taxon>Burkholderiales</taxon>
        <taxon>Sphaerotilaceae</taxon>
        <taxon>Leptothrix</taxon>
    </lineage>
</organism>
<evidence type="ECO:0000313" key="14">
    <source>
        <dbReference type="Proteomes" id="UP001235760"/>
    </source>
</evidence>
<dbReference type="PANTHER" id="PTHR30386">
    <property type="entry name" value="MEMBRANE FUSION SUBUNIT OF EMRAB-TOLC MULTIDRUG EFFLUX PUMP"/>
    <property type="match status" value="1"/>
</dbReference>
<evidence type="ECO:0000259" key="11">
    <source>
        <dbReference type="Pfam" id="PF25994"/>
    </source>
</evidence>
<dbReference type="Pfam" id="PF25994">
    <property type="entry name" value="HH_AprE"/>
    <property type="match status" value="1"/>
</dbReference>
<feature type="domain" description="AprE-like long alpha-helical hairpin" evidence="11">
    <location>
        <begin position="109"/>
        <end position="298"/>
    </location>
</feature>
<dbReference type="InterPro" id="IPR058781">
    <property type="entry name" value="HH_AprE-like"/>
</dbReference>
<feature type="transmembrane region" description="Helical" evidence="9">
    <location>
        <begin position="38"/>
        <end position="66"/>
    </location>
</feature>
<comment type="subcellular location">
    <subcellularLocation>
        <location evidence="1 9">Cell inner membrane</location>
        <topology evidence="1 9">Single-pass membrane protein</topology>
    </subcellularLocation>
</comment>
<keyword evidence="6 9" id="KW-0812">Transmembrane</keyword>
<keyword evidence="3 9" id="KW-0813">Transport</keyword>
<accession>A0ABT9G2S1</accession>
<reference evidence="13 14" key="1">
    <citation type="submission" date="2023-08" db="EMBL/GenBank/DDBJ databases">
        <authorList>
            <person name="Roldan D.M."/>
            <person name="Menes R.J."/>
        </authorList>
    </citation>
    <scope>NUCLEOTIDE SEQUENCE [LARGE SCALE GENOMIC DNA]</scope>
    <source>
        <strain evidence="13 14">CCM 2812</strain>
    </source>
</reference>
<comment type="similarity">
    <text evidence="2 9">Belongs to the membrane fusion protein (MFP) (TC 8.A.1) family.</text>
</comment>
<evidence type="ECO:0000256" key="7">
    <source>
        <dbReference type="ARBA" id="ARBA00022989"/>
    </source>
</evidence>
<keyword evidence="10" id="KW-0175">Coiled coil</keyword>
<dbReference type="RefSeq" id="WP_305749349.1">
    <property type="nucleotide sequence ID" value="NZ_JAUZEE010000004.1"/>
</dbReference>
<comment type="caution">
    <text evidence="13">The sequence shown here is derived from an EMBL/GenBank/DDBJ whole genome shotgun (WGS) entry which is preliminary data.</text>
</comment>
<sequence>MQRPALMPAQMPSPLPAEADLVTRHLGKARDLVRIGRIVVLVGLVPAMGWLAFAPLSSAVVASGYVKVDLNRSVIQHVEGGTVRAVYVRDGQRVKAGEPLIELGDVSVHADRTRLAQRLMSERAGVARLEAEQARSPQLVFPPDLVEAGRGDPVVRNQMDKEQALFDARLTALSSQSALLARQRIKIRQEIDSLHAQIASTRESIAAQGRDHALSRSLAKEGLVSESQVMQQEASMADYNSKIAERTAELARADQRTGDIELRLSQIENDYRQQASDQLKVALVRVQEIEQELRKAIDASRRQVITAPVDGEVIGLRVTSPGGVIAPREPIAEIVPANPRLVVEAQIRTEDISRVQRGQEADLRFTAFSYRTTDLVKGTVNYVGGDRQVQRETGMPFYIVNIDVTPESVRRAAKGEHDAKLQAGMPAEVFLHGETRTPLQYLMDPITHAVSRAGRER</sequence>
<keyword evidence="4 9" id="KW-1003">Cell membrane</keyword>
<dbReference type="Gene3D" id="2.40.30.170">
    <property type="match status" value="1"/>
</dbReference>
<evidence type="ECO:0000313" key="13">
    <source>
        <dbReference type="EMBL" id="MDP4300787.1"/>
    </source>
</evidence>
<dbReference type="InterPro" id="IPR050739">
    <property type="entry name" value="MFP"/>
</dbReference>
<dbReference type="InterPro" id="IPR010129">
    <property type="entry name" value="T1SS_HlyD"/>
</dbReference>
<dbReference type="NCBIfam" id="TIGR01843">
    <property type="entry name" value="type_I_hlyD"/>
    <property type="match status" value="1"/>
</dbReference>
<evidence type="ECO:0000256" key="8">
    <source>
        <dbReference type="ARBA" id="ARBA00023136"/>
    </source>
</evidence>
<name>A0ABT9G2S1_LEPDI</name>
<evidence type="ECO:0000256" key="6">
    <source>
        <dbReference type="ARBA" id="ARBA00022692"/>
    </source>
</evidence>
<keyword evidence="7 9" id="KW-1133">Transmembrane helix</keyword>
<evidence type="ECO:0000259" key="12">
    <source>
        <dbReference type="Pfam" id="PF26002"/>
    </source>
</evidence>
<keyword evidence="5 9" id="KW-0997">Cell inner membrane</keyword>
<evidence type="ECO:0000256" key="1">
    <source>
        <dbReference type="ARBA" id="ARBA00004377"/>
    </source>
</evidence>
<dbReference type="Gene3D" id="2.40.50.100">
    <property type="match status" value="1"/>
</dbReference>
<evidence type="ECO:0000256" key="4">
    <source>
        <dbReference type="ARBA" id="ARBA00022475"/>
    </source>
</evidence>
<evidence type="ECO:0000256" key="5">
    <source>
        <dbReference type="ARBA" id="ARBA00022519"/>
    </source>
</evidence>